<proteinExistence type="predicted"/>
<dbReference type="PANTHER" id="PTHR38696:SF1">
    <property type="entry name" value="MEDIATOR OF RNA POLYMERASE II TRANSCRIPTION SUBUNIT 13"/>
    <property type="match status" value="1"/>
</dbReference>
<name>A0A553N833_TIGCA</name>
<evidence type="ECO:0000313" key="3">
    <source>
        <dbReference type="Proteomes" id="UP000318571"/>
    </source>
</evidence>
<dbReference type="Proteomes" id="UP000318571">
    <property type="component" value="Chromosome 8"/>
</dbReference>
<dbReference type="EMBL" id="VCGU01000459">
    <property type="protein sequence ID" value="TRY61602.1"/>
    <property type="molecule type" value="Genomic_DNA"/>
</dbReference>
<sequence>MENVRQMLNRPEVRNLNCIRDVKFPVNYSLQAVEMKPTEEDPGLVSLTIRIPGEVRVVHGSEDVFGAVKEAVKKHINAAEEAENEGLTIQEKQGAWVIQLEKGIFSKKQGVELLCQIMENVTKAGYDMLTSSRFSTTPGFELRTWILKKAATPIESPQVMALAFPAADKVCVVGAKEDNPANPVVQAAIEKVMKPSETGPKDIEEPDVKVTEPEKKEETKEAEEEEKEKEVAEEKKDEDKKENDNEEDKQEVEPDNKDEKSNDDIEPPVKVEEVANQDNKPQEGDNDAKADTEKESSDEKVNEFKLDMNQLNAENGKILRSKLLLEVLHQLFCRQWKLICSSHVPFGGDHEVMFFIQDTRILPGLGQDHFAMLEIEKPDMVRLYGLNEDMEGKIKTVMQEHWMPGLDSKDPEEVHEVKSYKLLEEPWNQSCVIKDGSGPMPRLVVSPQILVAKFLLAMNKAEMNVYESITLDVGKTDQKTLVIFRQSNVGYTQELTLKLAGVNRIGVLGGTEADIEAIRKCLQSRWPYPLTHDYKVEKEGNEEEFWQFKVKRYPWAVSYGNKHIDRAIETAQSLIQQHHEITFPPPQNMDAESGKSILVYLIKELSDLGWRVQFCGDISSQNVAQKRPPIPERPSDPVSLYFLK</sequence>
<comment type="caution">
    <text evidence="2">The sequence shown here is derived from an EMBL/GenBank/DDBJ whole genome shotgun (WGS) entry which is preliminary data.</text>
</comment>
<reference evidence="2 3" key="1">
    <citation type="journal article" date="2018" name="Nat. Ecol. Evol.">
        <title>Genomic signatures of mitonuclear coevolution across populations of Tigriopus californicus.</title>
        <authorList>
            <person name="Barreto F.S."/>
            <person name="Watson E.T."/>
            <person name="Lima T.G."/>
            <person name="Willett C.S."/>
            <person name="Edmands S."/>
            <person name="Li W."/>
            <person name="Burton R.S."/>
        </authorList>
    </citation>
    <scope>NUCLEOTIDE SEQUENCE [LARGE SCALE GENOMIC DNA]</scope>
    <source>
        <strain evidence="2 3">San Diego</strain>
    </source>
</reference>
<dbReference type="PANTHER" id="PTHR38696">
    <property type="entry name" value="MEDIATOR OF RNA POLYMERASE II TRANSCRIPTION SUBUNIT 13"/>
    <property type="match status" value="1"/>
</dbReference>
<feature type="compositionally biased region" description="Basic and acidic residues" evidence="1">
    <location>
        <begin position="251"/>
        <end position="273"/>
    </location>
</feature>
<dbReference type="AlphaFoldDB" id="A0A553N833"/>
<dbReference type="OrthoDB" id="5857413at2759"/>
<gene>
    <name evidence="2" type="ORF">TCAL_07459</name>
</gene>
<feature type="compositionally biased region" description="Basic and acidic residues" evidence="1">
    <location>
        <begin position="280"/>
        <end position="300"/>
    </location>
</feature>
<dbReference type="OMA" id="KVKRYPW"/>
<feature type="region of interest" description="Disordered" evidence="1">
    <location>
        <begin position="191"/>
        <end position="300"/>
    </location>
</feature>
<keyword evidence="3" id="KW-1185">Reference proteome</keyword>
<feature type="compositionally biased region" description="Basic and acidic residues" evidence="1">
    <location>
        <begin position="228"/>
        <end position="243"/>
    </location>
</feature>
<protein>
    <submittedName>
        <fullName evidence="2">Uncharacterized protein</fullName>
    </submittedName>
</protein>
<dbReference type="STRING" id="6832.A0A553N833"/>
<organism evidence="2 3">
    <name type="scientific">Tigriopus californicus</name>
    <name type="common">Marine copepod</name>
    <dbReference type="NCBI Taxonomy" id="6832"/>
    <lineage>
        <taxon>Eukaryota</taxon>
        <taxon>Metazoa</taxon>
        <taxon>Ecdysozoa</taxon>
        <taxon>Arthropoda</taxon>
        <taxon>Crustacea</taxon>
        <taxon>Multicrustacea</taxon>
        <taxon>Hexanauplia</taxon>
        <taxon>Copepoda</taxon>
        <taxon>Harpacticoida</taxon>
        <taxon>Harpacticidae</taxon>
        <taxon>Tigriopus</taxon>
    </lineage>
</organism>
<accession>A0A553N833</accession>
<feature type="compositionally biased region" description="Basic and acidic residues" evidence="1">
    <location>
        <begin position="191"/>
        <end position="219"/>
    </location>
</feature>
<evidence type="ECO:0000313" key="2">
    <source>
        <dbReference type="EMBL" id="TRY61602.1"/>
    </source>
</evidence>
<evidence type="ECO:0000256" key="1">
    <source>
        <dbReference type="SAM" id="MobiDB-lite"/>
    </source>
</evidence>